<dbReference type="InterPro" id="IPR027417">
    <property type="entry name" value="P-loop_NTPase"/>
</dbReference>
<feature type="domain" description="Phosphoribulokinase/uridine kinase" evidence="1">
    <location>
        <begin position="24"/>
        <end position="207"/>
    </location>
</feature>
<keyword evidence="2" id="KW-0808">Transferase</keyword>
<accession>A0A5Q2MMF1</accession>
<evidence type="ECO:0000313" key="3">
    <source>
        <dbReference type="Proteomes" id="UP000392064"/>
    </source>
</evidence>
<gene>
    <name evidence="2" type="ORF">GEV26_01125</name>
</gene>
<dbReference type="GO" id="GO:0005524">
    <property type="term" value="F:ATP binding"/>
    <property type="evidence" value="ECO:0007669"/>
    <property type="project" value="InterPro"/>
</dbReference>
<dbReference type="EMBL" id="CP045737">
    <property type="protein sequence ID" value="QGG43099.1"/>
    <property type="molecule type" value="Genomic_DNA"/>
</dbReference>
<dbReference type="Proteomes" id="UP000392064">
    <property type="component" value="Chromosome"/>
</dbReference>
<dbReference type="SUPFAM" id="SSF52540">
    <property type="entry name" value="P-loop containing nucleoside triphosphate hydrolases"/>
    <property type="match status" value="1"/>
</dbReference>
<dbReference type="PANTHER" id="PTHR10285">
    <property type="entry name" value="URIDINE KINASE"/>
    <property type="match status" value="1"/>
</dbReference>
<sequence length="210" mass="22917">MTVHGLDELVERAAALVTDDVRTIVGVCGAPGSGKTTVATRLVSRLAADGVPSARVPMDGFHLSDDVLRARGLLDVKGAPQTFDAYGFLALLARLRTETDHPVYAPGFERTLEQPIAAAIEVAPDVRVVVTEGNYLLDADAPWPLVREALDEVWFVDLADDRRRARLVDRHVTFGKSRDEAQAWVDRVDEPNARRVIARCDTADLVVTGH</sequence>
<proteinExistence type="predicted"/>
<dbReference type="Pfam" id="PF00485">
    <property type="entry name" value="PRK"/>
    <property type="match status" value="1"/>
</dbReference>
<keyword evidence="3" id="KW-1185">Reference proteome</keyword>
<dbReference type="NCBIfam" id="NF006743">
    <property type="entry name" value="PRK09270.1-2"/>
    <property type="match status" value="1"/>
</dbReference>
<reference evidence="2 3" key="1">
    <citation type="submission" date="2019-11" db="EMBL/GenBank/DDBJ databases">
        <authorList>
            <person name="Li J."/>
        </authorList>
    </citation>
    <scope>NUCLEOTIDE SEQUENCE [LARGE SCALE GENOMIC DNA]</scope>
    <source>
        <strain evidence="2 3">MF47</strain>
    </source>
</reference>
<protein>
    <submittedName>
        <fullName evidence="2">Nucleoside/nucleotide kinase family protein</fullName>
    </submittedName>
</protein>
<keyword evidence="2" id="KW-0418">Kinase</keyword>
<evidence type="ECO:0000313" key="2">
    <source>
        <dbReference type="EMBL" id="QGG43099.1"/>
    </source>
</evidence>
<dbReference type="GO" id="GO:0016301">
    <property type="term" value="F:kinase activity"/>
    <property type="evidence" value="ECO:0007669"/>
    <property type="project" value="UniProtKB-KW"/>
</dbReference>
<dbReference type="Gene3D" id="3.40.50.300">
    <property type="entry name" value="P-loop containing nucleotide triphosphate hydrolases"/>
    <property type="match status" value="1"/>
</dbReference>
<organism evidence="2 3">
    <name type="scientific">Aeromicrobium yanjiei</name>
    <dbReference type="NCBI Taxonomy" id="2662028"/>
    <lineage>
        <taxon>Bacteria</taxon>
        <taxon>Bacillati</taxon>
        <taxon>Actinomycetota</taxon>
        <taxon>Actinomycetes</taxon>
        <taxon>Propionibacteriales</taxon>
        <taxon>Nocardioidaceae</taxon>
        <taxon>Aeromicrobium</taxon>
    </lineage>
</organism>
<dbReference type="InterPro" id="IPR006083">
    <property type="entry name" value="PRK/URK"/>
</dbReference>
<evidence type="ECO:0000259" key="1">
    <source>
        <dbReference type="Pfam" id="PF00485"/>
    </source>
</evidence>
<name>A0A5Q2MMF1_9ACTN</name>
<dbReference type="KEGG" id="aef:GEV26_01125"/>
<dbReference type="AlphaFoldDB" id="A0A5Q2MMF1"/>